<evidence type="ECO:0000313" key="9">
    <source>
        <dbReference type="Proteomes" id="UP000504610"/>
    </source>
</evidence>
<evidence type="ECO:0000256" key="1">
    <source>
        <dbReference type="ARBA" id="ARBA00004123"/>
    </source>
</evidence>
<sequence>MAEPPPSSFHPFVGRPSPKHRSSSSSSSSRKHSFPGNTQHPSIHRLFPCQYCPRKFYTSQALGGHQNAHKRERAAARRNLGAVVDHAPSLIDDDPSFLRSSYPCNLYPNPPQGSTTFSVNGSAWNVPDQQTMVMVGGGYVDPFPYPYPFAYPFGVSSCDGNGMVEEEEPQLDLSLRL</sequence>
<reference evidence="9" key="1">
    <citation type="journal article" date="2019" name="Database">
        <title>The radish genome database (RadishGD): an integrated information resource for radish genomics.</title>
        <authorList>
            <person name="Yu H.J."/>
            <person name="Baek S."/>
            <person name="Lee Y.J."/>
            <person name="Cho A."/>
            <person name="Mun J.H."/>
        </authorList>
    </citation>
    <scope>NUCLEOTIDE SEQUENCE [LARGE SCALE GENOMIC DNA]</scope>
    <source>
        <strain evidence="9">cv. WK10039</strain>
    </source>
</reference>
<evidence type="ECO:0000256" key="6">
    <source>
        <dbReference type="PROSITE-ProRule" id="PRU00042"/>
    </source>
</evidence>
<dbReference type="InterPro" id="IPR013087">
    <property type="entry name" value="Znf_C2H2_type"/>
</dbReference>
<dbReference type="KEGG" id="rsz:108841496"/>
<evidence type="ECO:0000313" key="10">
    <source>
        <dbReference type="RefSeq" id="XP_018469757.2"/>
    </source>
</evidence>
<organism evidence="9 10">
    <name type="scientific">Raphanus sativus</name>
    <name type="common">Radish</name>
    <name type="synonym">Raphanus raphanistrum var. sativus</name>
    <dbReference type="NCBI Taxonomy" id="3726"/>
    <lineage>
        <taxon>Eukaryota</taxon>
        <taxon>Viridiplantae</taxon>
        <taxon>Streptophyta</taxon>
        <taxon>Embryophyta</taxon>
        <taxon>Tracheophyta</taxon>
        <taxon>Spermatophyta</taxon>
        <taxon>Magnoliopsida</taxon>
        <taxon>eudicotyledons</taxon>
        <taxon>Gunneridae</taxon>
        <taxon>Pentapetalae</taxon>
        <taxon>rosids</taxon>
        <taxon>malvids</taxon>
        <taxon>Brassicales</taxon>
        <taxon>Brassicaceae</taxon>
        <taxon>Brassiceae</taxon>
        <taxon>Raphanus</taxon>
    </lineage>
</organism>
<feature type="domain" description="C2H2-type" evidence="8">
    <location>
        <begin position="47"/>
        <end position="74"/>
    </location>
</feature>
<evidence type="ECO:0000259" key="8">
    <source>
        <dbReference type="PROSITE" id="PS50157"/>
    </source>
</evidence>
<evidence type="ECO:0000256" key="7">
    <source>
        <dbReference type="SAM" id="MobiDB-lite"/>
    </source>
</evidence>
<keyword evidence="3 6" id="KW-0863">Zinc-finger</keyword>
<dbReference type="InterPro" id="IPR036236">
    <property type="entry name" value="Znf_C2H2_sf"/>
</dbReference>
<dbReference type="SUPFAM" id="SSF57667">
    <property type="entry name" value="beta-beta-alpha zinc fingers"/>
    <property type="match status" value="1"/>
</dbReference>
<proteinExistence type="predicted"/>
<reference evidence="10" key="2">
    <citation type="submission" date="2025-08" db="UniProtKB">
        <authorList>
            <consortium name="RefSeq"/>
        </authorList>
    </citation>
    <scope>IDENTIFICATION</scope>
    <source>
        <tissue evidence="10">Leaf</tissue>
    </source>
</reference>
<dbReference type="AlphaFoldDB" id="A0A6J0MBI8"/>
<keyword evidence="2" id="KW-0479">Metal-binding</keyword>
<dbReference type="Proteomes" id="UP000504610">
    <property type="component" value="Chromosome 2"/>
</dbReference>
<keyword evidence="5" id="KW-0539">Nucleus</keyword>
<dbReference type="PANTHER" id="PTHR47287:SF15">
    <property type="entry name" value="ZINC FINGER PROTEIN 3-LIKE"/>
    <property type="match status" value="1"/>
</dbReference>
<evidence type="ECO:0000256" key="2">
    <source>
        <dbReference type="ARBA" id="ARBA00022723"/>
    </source>
</evidence>
<dbReference type="OrthoDB" id="960395at2759"/>
<comment type="subcellular location">
    <subcellularLocation>
        <location evidence="1">Nucleus</location>
    </subcellularLocation>
</comment>
<dbReference type="InterPro" id="IPR044246">
    <property type="entry name" value="ZFP3-like"/>
</dbReference>
<evidence type="ECO:0000256" key="4">
    <source>
        <dbReference type="ARBA" id="ARBA00022833"/>
    </source>
</evidence>
<dbReference type="GO" id="GO:0009788">
    <property type="term" value="P:negative regulation of abscisic acid-activated signaling pathway"/>
    <property type="evidence" value="ECO:0007669"/>
    <property type="project" value="InterPro"/>
</dbReference>
<dbReference type="GeneID" id="108841496"/>
<gene>
    <name evidence="10" type="primary">LOC108841496</name>
</gene>
<keyword evidence="9" id="KW-1185">Reference proteome</keyword>
<feature type="region of interest" description="Disordered" evidence="7">
    <location>
        <begin position="1"/>
        <end position="41"/>
    </location>
</feature>
<keyword evidence="4" id="KW-0862">Zinc</keyword>
<name>A0A6J0MBI8_RAPSA</name>
<evidence type="ECO:0000256" key="3">
    <source>
        <dbReference type="ARBA" id="ARBA00022771"/>
    </source>
</evidence>
<dbReference type="PROSITE" id="PS50157">
    <property type="entry name" value="ZINC_FINGER_C2H2_2"/>
    <property type="match status" value="1"/>
</dbReference>
<dbReference type="GO" id="GO:0008270">
    <property type="term" value="F:zinc ion binding"/>
    <property type="evidence" value="ECO:0007669"/>
    <property type="project" value="UniProtKB-KW"/>
</dbReference>
<evidence type="ECO:0000256" key="5">
    <source>
        <dbReference type="ARBA" id="ARBA00023242"/>
    </source>
</evidence>
<dbReference type="PROSITE" id="PS00028">
    <property type="entry name" value="ZINC_FINGER_C2H2_1"/>
    <property type="match status" value="1"/>
</dbReference>
<dbReference type="PANTHER" id="PTHR47287">
    <property type="entry name" value="C2H2 AND C2HC ZINC FINGERS SUPERFAMILY PROTEIN"/>
    <property type="match status" value="1"/>
</dbReference>
<dbReference type="RefSeq" id="XP_018469757.2">
    <property type="nucleotide sequence ID" value="XM_018614255.2"/>
</dbReference>
<dbReference type="GO" id="GO:0005634">
    <property type="term" value="C:nucleus"/>
    <property type="evidence" value="ECO:0007669"/>
    <property type="project" value="UniProtKB-SubCell"/>
</dbReference>
<accession>A0A6J0MBI8</accession>
<dbReference type="Gene3D" id="3.30.160.60">
    <property type="entry name" value="Classic Zinc Finger"/>
    <property type="match status" value="1"/>
</dbReference>
<protein>
    <submittedName>
        <fullName evidence="10">Zinc finger protein KNUCKLES</fullName>
    </submittedName>
</protein>